<dbReference type="SUPFAM" id="SSF56235">
    <property type="entry name" value="N-terminal nucleophile aminohydrolases (Ntn hydrolases)"/>
    <property type="match status" value="1"/>
</dbReference>
<proteinExistence type="predicted"/>
<dbReference type="PANTHER" id="PTHR43881">
    <property type="entry name" value="GAMMA-GLUTAMYLTRANSPEPTIDASE (AFU_ORTHOLOGUE AFUA_4G13580)"/>
    <property type="match status" value="1"/>
</dbReference>
<dbReference type="InterPro" id="IPR043138">
    <property type="entry name" value="GGT_lsub"/>
</dbReference>
<dbReference type="RefSeq" id="WP_184262747.1">
    <property type="nucleotide sequence ID" value="NZ_JACHIH010000054.1"/>
</dbReference>
<keyword evidence="1" id="KW-0378">Hydrolase</keyword>
<dbReference type="EC" id="2.3.2.2" evidence="1"/>
<comment type="caution">
    <text evidence="1">The sequence shown here is derived from an EMBL/GenBank/DDBJ whole genome shotgun (WGS) entry which is preliminary data.</text>
</comment>
<keyword evidence="1" id="KW-0012">Acyltransferase</keyword>
<organism evidence="1 2">
    <name type="scientific">Rhodopseudomonas rhenobacensis</name>
    <dbReference type="NCBI Taxonomy" id="87461"/>
    <lineage>
        <taxon>Bacteria</taxon>
        <taxon>Pseudomonadati</taxon>
        <taxon>Pseudomonadota</taxon>
        <taxon>Alphaproteobacteria</taxon>
        <taxon>Hyphomicrobiales</taxon>
        <taxon>Nitrobacteraceae</taxon>
        <taxon>Rhodopseudomonas</taxon>
    </lineage>
</organism>
<dbReference type="Pfam" id="PF01019">
    <property type="entry name" value="G_glu_transpept"/>
    <property type="match status" value="1"/>
</dbReference>
<keyword evidence="2" id="KW-1185">Reference proteome</keyword>
<dbReference type="Gene3D" id="3.60.20.40">
    <property type="match status" value="1"/>
</dbReference>
<dbReference type="InterPro" id="IPR029055">
    <property type="entry name" value="Ntn_hydrolases_N"/>
</dbReference>
<evidence type="ECO:0000313" key="2">
    <source>
        <dbReference type="Proteomes" id="UP000542353"/>
    </source>
</evidence>
<protein>
    <submittedName>
        <fullName evidence="1">Gamma-glutamyltranspeptidase/glutathione hydrolase</fullName>
        <ecNumber evidence="1">2.3.2.2</ecNumber>
        <ecNumber evidence="1">3.4.19.13</ecNumber>
    </submittedName>
</protein>
<accession>A0A7W7Z8H8</accession>
<dbReference type="EC" id="3.4.19.13" evidence="1"/>
<dbReference type="AlphaFoldDB" id="A0A7W7Z8H8"/>
<reference evidence="1 2" key="1">
    <citation type="submission" date="2020-08" db="EMBL/GenBank/DDBJ databases">
        <title>Genomic Encyclopedia of Type Strains, Phase IV (KMG-IV): sequencing the most valuable type-strain genomes for metagenomic binning, comparative biology and taxonomic classification.</title>
        <authorList>
            <person name="Goeker M."/>
        </authorList>
    </citation>
    <scope>NUCLEOTIDE SEQUENCE [LARGE SCALE GENOMIC DNA]</scope>
    <source>
        <strain evidence="1 2">DSM 12706</strain>
    </source>
</reference>
<dbReference type="PANTHER" id="PTHR43881:SF1">
    <property type="entry name" value="GAMMA-GLUTAMYLTRANSPEPTIDASE (AFU_ORTHOLOGUE AFUA_4G13580)"/>
    <property type="match status" value="1"/>
</dbReference>
<name>A0A7W7Z8H8_9BRAD</name>
<dbReference type="PRINTS" id="PR01210">
    <property type="entry name" value="GGTRANSPTASE"/>
</dbReference>
<evidence type="ECO:0000313" key="1">
    <source>
        <dbReference type="EMBL" id="MBB5049959.1"/>
    </source>
</evidence>
<dbReference type="EMBL" id="JACHIH010000054">
    <property type="protein sequence ID" value="MBB5049959.1"/>
    <property type="molecule type" value="Genomic_DNA"/>
</dbReference>
<dbReference type="GO" id="GO:0103068">
    <property type="term" value="F:leukotriene C4 gamma-glutamyl transferase activity"/>
    <property type="evidence" value="ECO:0007669"/>
    <property type="project" value="UniProtKB-EC"/>
</dbReference>
<dbReference type="GO" id="GO:0036374">
    <property type="term" value="F:glutathione hydrolase activity"/>
    <property type="evidence" value="ECO:0007669"/>
    <property type="project" value="UniProtKB-EC"/>
</dbReference>
<dbReference type="InterPro" id="IPR052896">
    <property type="entry name" value="GGT-like_enzyme"/>
</dbReference>
<keyword evidence="1" id="KW-0808">Transferase</keyword>
<dbReference type="Proteomes" id="UP000542353">
    <property type="component" value="Unassembled WGS sequence"/>
</dbReference>
<sequence length="533" mass="57274">MSPFTSLQGEYNVARRPVMSRNMVATSHSLSAQAGLRMLLKGGSAADAAIASAICQTVVEPTSTGVGGDAFAIVSDTTGELHGLNASGRAPAAWTSDRFAGRETMPPRGWDSVTVPGAVSGWVALWKRFGRLPFPELFAPAIEYARNGFHVTPTVAALWLREAKEIATEPGFAETFLPRGRAPEAGELFVNTHLAVSLERIAQTEGEDFYRGAIAQKIAEHSRLHGGAMTTNDLAAHTADWTTTLLRKFRGVELHELPPNGQGVTALMALGMLDHVGIENHHPDSAQAMHLQIEALKLAFADVHAHVADPASMAIDRHRLLDDDYLRKRARLIDPERASTNPSTGIPTHGSTIYVAAADRQGMMVSFIQSTFVGFGSGIVVSGTGIHLQNRGAAFSLEAGHPNQVGPSKRPLHTIIPAFLNKAGKPLMSFGVVGGPMQPQAHVQLVLRTQLFRQNPQAALNAPRWLVMDGNRVAVETTMPRQELEALRALGHDLIMQTPDNTFGFGGGQIIQRFGDGYIGASDHRKDGMVVGF</sequence>
<gene>
    <name evidence="1" type="ORF">HNR60_004744</name>
</gene>
<dbReference type="Gene3D" id="1.10.246.130">
    <property type="match status" value="1"/>
</dbReference>
<dbReference type="InterPro" id="IPR043137">
    <property type="entry name" value="GGT_ssub_C"/>
</dbReference>